<feature type="domain" description="ABC transporter" evidence="8">
    <location>
        <begin position="5"/>
        <end position="235"/>
    </location>
</feature>
<evidence type="ECO:0000313" key="9">
    <source>
        <dbReference type="EMBL" id="ASJ55234.1"/>
    </source>
</evidence>
<dbReference type="SUPFAM" id="SSF52540">
    <property type="entry name" value="P-loop containing nucleoside triphosphate hydrolases"/>
    <property type="match status" value="1"/>
</dbReference>
<keyword evidence="6 7" id="KW-0472">Membrane</keyword>
<dbReference type="NCBIfam" id="TIGR01187">
    <property type="entry name" value="potA"/>
    <property type="match status" value="1"/>
</dbReference>
<keyword evidence="14" id="KW-1185">Reference proteome</keyword>
<evidence type="ECO:0000256" key="5">
    <source>
        <dbReference type="ARBA" id="ARBA00022967"/>
    </source>
</evidence>
<dbReference type="Gene3D" id="2.40.50.100">
    <property type="match status" value="1"/>
</dbReference>
<name>A0A0H0SJG9_9BACL</name>
<keyword evidence="2 7" id="KW-1003">Cell membrane</keyword>
<dbReference type="KEGG" id="bfm:BP422_17790"/>
<dbReference type="EMBL" id="CP018145">
    <property type="protein sequence ID" value="ASJ55234.1"/>
    <property type="molecule type" value="Genomic_DNA"/>
</dbReference>
<evidence type="ECO:0000256" key="1">
    <source>
        <dbReference type="ARBA" id="ARBA00022448"/>
    </source>
</evidence>
<evidence type="ECO:0000313" key="10">
    <source>
        <dbReference type="EMBL" id="GED57585.1"/>
    </source>
</evidence>
<dbReference type="SUPFAM" id="SSF50331">
    <property type="entry name" value="MOP-like"/>
    <property type="match status" value="1"/>
</dbReference>
<comment type="function">
    <text evidence="7">Part of the ABC transporter complex PotABCD involved in spermidine/putrescine import. Responsible for energy coupling to the transport system.</text>
</comment>
<dbReference type="InterPro" id="IPR008995">
    <property type="entry name" value="Mo/tungstate-bd_C_term_dom"/>
</dbReference>
<keyword evidence="1 7" id="KW-0813">Transport</keyword>
<dbReference type="Proteomes" id="UP000319498">
    <property type="component" value="Unassembled WGS sequence"/>
</dbReference>
<reference evidence="10 14" key="3">
    <citation type="submission" date="2019-06" db="EMBL/GenBank/DDBJ databases">
        <title>Whole genome shotgun sequence of Brevibacillus formosus NBRC 15716.</title>
        <authorList>
            <person name="Hosoyama A."/>
            <person name="Uohara A."/>
            <person name="Ohji S."/>
            <person name="Ichikawa N."/>
        </authorList>
    </citation>
    <scope>NUCLEOTIDE SEQUENCE [LARGE SCALE GENOMIC DNA]</scope>
    <source>
        <strain evidence="10 14">NBRC 15716</strain>
    </source>
</reference>
<dbReference type="GO" id="GO:0043190">
    <property type="term" value="C:ATP-binding cassette (ABC) transporter complex"/>
    <property type="evidence" value="ECO:0007669"/>
    <property type="project" value="InterPro"/>
</dbReference>
<dbReference type="PANTHER" id="PTHR42781:SF4">
    <property type="entry name" value="SPERMIDINE_PUTRESCINE IMPORT ATP-BINDING PROTEIN POTA"/>
    <property type="match status" value="1"/>
</dbReference>
<gene>
    <name evidence="7 10" type="primary">potA</name>
    <name evidence="11" type="ORF">AA984_17805</name>
    <name evidence="10" type="ORF">BFO01nite_17170</name>
    <name evidence="9" type="ORF">BP422_17790</name>
</gene>
<dbReference type="GeneID" id="87586916"/>
<dbReference type="InterPro" id="IPR027417">
    <property type="entry name" value="P-loop_NTPase"/>
</dbReference>
<dbReference type="PANTHER" id="PTHR42781">
    <property type="entry name" value="SPERMIDINE/PUTRESCINE IMPORT ATP-BINDING PROTEIN POTA"/>
    <property type="match status" value="1"/>
</dbReference>
<evidence type="ECO:0000259" key="8">
    <source>
        <dbReference type="PROSITE" id="PS50893"/>
    </source>
</evidence>
<dbReference type="InterPro" id="IPR013611">
    <property type="entry name" value="Transp-assoc_OB_typ2"/>
</dbReference>
<evidence type="ECO:0000313" key="12">
    <source>
        <dbReference type="Proteomes" id="UP000035218"/>
    </source>
</evidence>
<dbReference type="InterPro" id="IPR050093">
    <property type="entry name" value="ABC_SmlMolc_Importer"/>
</dbReference>
<dbReference type="Pfam" id="PF00005">
    <property type="entry name" value="ABC_tran"/>
    <property type="match status" value="1"/>
</dbReference>
<dbReference type="GO" id="GO:0015594">
    <property type="term" value="F:ABC-type putrescine transporter activity"/>
    <property type="evidence" value="ECO:0007669"/>
    <property type="project" value="InterPro"/>
</dbReference>
<organism evidence="9 13">
    <name type="scientific">Brevibacillus formosus</name>
    <dbReference type="NCBI Taxonomy" id="54913"/>
    <lineage>
        <taxon>Bacteria</taxon>
        <taxon>Bacillati</taxon>
        <taxon>Bacillota</taxon>
        <taxon>Bacilli</taxon>
        <taxon>Bacillales</taxon>
        <taxon>Paenibacillaceae</taxon>
        <taxon>Brevibacillus</taxon>
    </lineage>
</organism>
<dbReference type="InterPro" id="IPR003439">
    <property type="entry name" value="ABC_transporter-like_ATP-bd"/>
</dbReference>
<reference evidence="11 12" key="1">
    <citation type="submission" date="2015-05" db="EMBL/GenBank/DDBJ databases">
        <title>Genome sequencing project for genomic taxonomy and phylogenomics of Bacillus-like bacteria.</title>
        <authorList>
            <person name="Liu B."/>
            <person name="Wang J."/>
            <person name="Zhu Y."/>
            <person name="Liu G."/>
            <person name="Chen Q."/>
            <person name="Chen Z."/>
            <person name="Lan J."/>
            <person name="Che J."/>
            <person name="Ge C."/>
            <person name="Shi H."/>
            <person name="Pan Z."/>
            <person name="Liu X."/>
        </authorList>
    </citation>
    <scope>NUCLEOTIDE SEQUENCE [LARGE SCALE GENOMIC DNA]</scope>
    <source>
        <strain evidence="11 12">DSM 9885</strain>
    </source>
</reference>
<evidence type="ECO:0000256" key="3">
    <source>
        <dbReference type="ARBA" id="ARBA00022741"/>
    </source>
</evidence>
<protein>
    <recommendedName>
        <fullName evidence="7">Spermidine/putrescine import ATP-binding protein PotA</fullName>
        <ecNumber evidence="7">7.6.2.11</ecNumber>
    </recommendedName>
</protein>
<keyword evidence="3 7" id="KW-0547">Nucleotide-binding</keyword>
<dbReference type="Proteomes" id="UP000197781">
    <property type="component" value="Chromosome"/>
</dbReference>
<dbReference type="InterPro" id="IPR003593">
    <property type="entry name" value="AAA+_ATPase"/>
</dbReference>
<accession>A0A0H0SJG9</accession>
<dbReference type="PROSITE" id="PS00211">
    <property type="entry name" value="ABC_TRANSPORTER_1"/>
    <property type="match status" value="1"/>
</dbReference>
<dbReference type="InterPro" id="IPR017871">
    <property type="entry name" value="ABC_transporter-like_CS"/>
</dbReference>
<dbReference type="EC" id="7.6.2.11" evidence="7"/>
<evidence type="ECO:0000313" key="14">
    <source>
        <dbReference type="Proteomes" id="UP000319498"/>
    </source>
</evidence>
<keyword evidence="4 7" id="KW-0067">ATP-binding</keyword>
<dbReference type="FunFam" id="3.40.50.300:FF:000133">
    <property type="entry name" value="Spermidine/putrescine import ATP-binding protein PotA"/>
    <property type="match status" value="1"/>
</dbReference>
<dbReference type="SMART" id="SM00382">
    <property type="entry name" value="AAA"/>
    <property type="match status" value="1"/>
</dbReference>
<sequence>MKKIIHLDSIEKRFADTVVVPSFSLSIEEGEFLTLLGPSGCGKTTLLRMIAGFEQPTTGEIFLDEKPLKAVPPYQRDMNMVFQQYALFPHMTVEQNILFGLKMKKVNAAEQQKRLEEVLQYVQLTELRKRMPKQLSGGQQQRVAIARAIINNPRVLLLDEPLGALDYQLRKSLQLELKNLQKNLGITFIYVTHDQEEAMAMSDRIAVMNKGRIEQIASPAEIYNSPQTLFVATFIGENNIFRENGTNAAVRPEKIKLYPVDSDKDKHKKLGTIADAVFLGNLRKVFIRLEGQDMTVMAHQYAGDGLDWQVGDQVAIGWAQTDEVILPC</sequence>
<dbReference type="EMBL" id="BJOL01000010">
    <property type="protein sequence ID" value="GED57585.1"/>
    <property type="molecule type" value="Genomic_DNA"/>
</dbReference>
<comment type="similarity">
    <text evidence="7">Belongs to the ABC transporter superfamily. Spermidine/putrescine importer (TC 3.A.1.11.1) family.</text>
</comment>
<dbReference type="RefSeq" id="WP_047071534.1">
    <property type="nucleotide sequence ID" value="NZ_BJOL01000010.1"/>
</dbReference>
<dbReference type="AlphaFoldDB" id="A0A0H0SJG9"/>
<dbReference type="OrthoDB" id="9802264at2"/>
<dbReference type="GO" id="GO:0016887">
    <property type="term" value="F:ATP hydrolysis activity"/>
    <property type="evidence" value="ECO:0007669"/>
    <property type="project" value="InterPro"/>
</dbReference>
<comment type="catalytic activity">
    <reaction evidence="7">
        <text>ATP + H2O + polyamine-[polyamine-binding protein]Side 1 = ADP + phosphate + polyamineSide 2 + [polyamine-binding protein]Side 1.</text>
        <dbReference type="EC" id="7.6.2.11"/>
    </reaction>
</comment>
<dbReference type="InterPro" id="IPR017879">
    <property type="entry name" value="PotA_ATP-bd"/>
</dbReference>
<dbReference type="Pfam" id="PF08402">
    <property type="entry name" value="TOBE_2"/>
    <property type="match status" value="1"/>
</dbReference>
<proteinExistence type="inferred from homology"/>
<dbReference type="EMBL" id="LDCN01000005">
    <property type="protein sequence ID" value="KLH97727.1"/>
    <property type="molecule type" value="Genomic_DNA"/>
</dbReference>
<dbReference type="InterPro" id="IPR005893">
    <property type="entry name" value="PotA-like"/>
</dbReference>
<reference evidence="9 13" key="2">
    <citation type="submission" date="2016-11" db="EMBL/GenBank/DDBJ databases">
        <authorList>
            <person name="Jaros S."/>
            <person name="Januszkiewicz K."/>
            <person name="Wedrychowicz H."/>
        </authorList>
    </citation>
    <scope>NUCLEOTIDE SEQUENCE [LARGE SCALE GENOMIC DNA]</scope>
    <source>
        <strain evidence="9 13">NF2</strain>
    </source>
</reference>
<dbReference type="GO" id="GO:0005524">
    <property type="term" value="F:ATP binding"/>
    <property type="evidence" value="ECO:0007669"/>
    <property type="project" value="UniProtKB-KW"/>
</dbReference>
<evidence type="ECO:0000313" key="13">
    <source>
        <dbReference type="Proteomes" id="UP000197781"/>
    </source>
</evidence>
<dbReference type="PROSITE" id="PS50893">
    <property type="entry name" value="ABC_TRANSPORTER_2"/>
    <property type="match status" value="1"/>
</dbReference>
<evidence type="ECO:0000256" key="4">
    <source>
        <dbReference type="ARBA" id="ARBA00022840"/>
    </source>
</evidence>
<evidence type="ECO:0000256" key="6">
    <source>
        <dbReference type="ARBA" id="ARBA00023136"/>
    </source>
</evidence>
<dbReference type="Gene3D" id="3.40.50.300">
    <property type="entry name" value="P-loop containing nucleotide triphosphate hydrolases"/>
    <property type="match status" value="1"/>
</dbReference>
<dbReference type="CDD" id="cd03300">
    <property type="entry name" value="ABC_PotA_N"/>
    <property type="match status" value="1"/>
</dbReference>
<dbReference type="Proteomes" id="UP000035218">
    <property type="component" value="Unassembled WGS sequence"/>
</dbReference>
<comment type="subunit">
    <text evidence="7">The complex is composed of two ATP-binding proteins (PotA), two transmembrane proteins (PotB and PotC) and a solute-binding protein (PotD).</text>
</comment>
<evidence type="ECO:0000256" key="2">
    <source>
        <dbReference type="ARBA" id="ARBA00022475"/>
    </source>
</evidence>
<evidence type="ECO:0000256" key="7">
    <source>
        <dbReference type="RuleBase" id="RU364083"/>
    </source>
</evidence>
<evidence type="ECO:0000313" key="11">
    <source>
        <dbReference type="EMBL" id="KLH97727.1"/>
    </source>
</evidence>
<keyword evidence="5 7" id="KW-1278">Translocase</keyword>